<dbReference type="InterPro" id="IPR048324">
    <property type="entry name" value="ZSWIM1-3_RNaseH-like"/>
</dbReference>
<organism evidence="3 4">
    <name type="scientific">Hypsibius exemplaris</name>
    <name type="common">Freshwater tardigrade</name>
    <dbReference type="NCBI Taxonomy" id="2072580"/>
    <lineage>
        <taxon>Eukaryota</taxon>
        <taxon>Metazoa</taxon>
        <taxon>Ecdysozoa</taxon>
        <taxon>Tardigrada</taxon>
        <taxon>Eutardigrada</taxon>
        <taxon>Parachela</taxon>
        <taxon>Hypsibioidea</taxon>
        <taxon>Hypsibiidae</taxon>
        <taxon>Hypsibius</taxon>
    </lineage>
</organism>
<sequence>MAKSLSSRTLITILFRLSVFTTFRLLNGDGKTSQNWEEFEQFRDEWCRKTGLVFRVGKRSKKVNQLTESAVYDTLRYSIYQFCCVHYGEPEKLKIVPSVRPNQTSARTGCRVFYEVKGWKRLNLIQVTIGEREIEHSGHSLDPQLVGFYPAKRKASDEEKDRAADLHLSGANATSIRNTINEVRKATGRQGTLITKDVHNLVTKLKTDRRKGASEADVTFALLNKLKADHPGGNVQWKTTPRLNATSGEMVDVLTCVFIQTAGMIKLLKECGEVLFMDGTYRVNIERYYLWSCVVMDKYGTGQCVALAFLENETDQNMRQFFNLLHESVTDITKVLFVDKDLKNLRTLDEVFKLLSVLICTFHAFKAVKTVIARQQIDSDAKWTLFRLFKKVTYRLSTATFEENEQELLAFCDEECEEFAEYYTDNWSNCVDRWAICHRIDLQTLGNNTNNRVERFYLAVKASLRVGGKSSSRHHLAESIEIVLKLVSTTNHSTKFMDYVHFNKRLHVLHCVSTYSFQLAVVNARPFDLKDFLPRGCETNAGNETLNDLLVSDEQIEDAEEGVRTSKLYDSVLSKRPTT</sequence>
<name>A0A1W0WH45_HYPEX</name>
<dbReference type="EMBL" id="MTYJ01000104">
    <property type="protein sequence ID" value="OQV14453.1"/>
    <property type="molecule type" value="Genomic_DNA"/>
</dbReference>
<feature type="signal peptide" evidence="1">
    <location>
        <begin position="1"/>
        <end position="28"/>
    </location>
</feature>
<comment type="caution">
    <text evidence="3">The sequence shown here is derived from an EMBL/GenBank/DDBJ whole genome shotgun (WGS) entry which is preliminary data.</text>
</comment>
<keyword evidence="4" id="KW-1185">Reference proteome</keyword>
<evidence type="ECO:0000313" key="3">
    <source>
        <dbReference type="EMBL" id="OQV14453.1"/>
    </source>
</evidence>
<gene>
    <name evidence="3" type="ORF">BV898_11295</name>
</gene>
<protein>
    <recommendedName>
        <fullName evidence="2">ZSWIM1/3 RNaseH-like domain-containing protein</fullName>
    </recommendedName>
</protein>
<dbReference type="Pfam" id="PF21056">
    <property type="entry name" value="ZSWIM1-3_RNaseH-like"/>
    <property type="match status" value="1"/>
</dbReference>
<reference evidence="4" key="1">
    <citation type="submission" date="2017-01" db="EMBL/GenBank/DDBJ databases">
        <title>Comparative genomics of anhydrobiosis in the tardigrade Hypsibius dujardini.</title>
        <authorList>
            <person name="Yoshida Y."/>
            <person name="Koutsovoulos G."/>
            <person name="Laetsch D."/>
            <person name="Stevens L."/>
            <person name="Kumar S."/>
            <person name="Horikawa D."/>
            <person name="Ishino K."/>
            <person name="Komine S."/>
            <person name="Tomita M."/>
            <person name="Blaxter M."/>
            <person name="Arakawa K."/>
        </authorList>
    </citation>
    <scope>NUCLEOTIDE SEQUENCE [LARGE SCALE GENOMIC DNA]</scope>
    <source>
        <strain evidence="4">Z151</strain>
    </source>
</reference>
<dbReference type="AlphaFoldDB" id="A0A1W0WH45"/>
<evidence type="ECO:0000313" key="4">
    <source>
        <dbReference type="Proteomes" id="UP000192578"/>
    </source>
</evidence>
<dbReference type="InterPro" id="IPR052579">
    <property type="entry name" value="Zinc_finger_SWIM"/>
</dbReference>
<dbReference type="Proteomes" id="UP000192578">
    <property type="component" value="Unassembled WGS sequence"/>
</dbReference>
<keyword evidence="1" id="KW-0732">Signal</keyword>
<dbReference type="OrthoDB" id="123417at2759"/>
<evidence type="ECO:0000259" key="2">
    <source>
        <dbReference type="Pfam" id="PF21056"/>
    </source>
</evidence>
<dbReference type="PANTHER" id="PTHR31569">
    <property type="entry name" value="SWIM-TYPE DOMAIN-CONTAINING PROTEIN"/>
    <property type="match status" value="1"/>
</dbReference>
<feature type="chain" id="PRO_5012596614" description="ZSWIM1/3 RNaseH-like domain-containing protein" evidence="1">
    <location>
        <begin position="29"/>
        <end position="579"/>
    </location>
</feature>
<feature type="domain" description="ZSWIM1/3 RNaseH-like" evidence="2">
    <location>
        <begin position="252"/>
        <end position="356"/>
    </location>
</feature>
<accession>A0A1W0WH45</accession>
<evidence type="ECO:0000256" key="1">
    <source>
        <dbReference type="SAM" id="SignalP"/>
    </source>
</evidence>
<proteinExistence type="predicted"/>
<dbReference type="PANTHER" id="PTHR31569:SF4">
    <property type="entry name" value="SWIM-TYPE DOMAIN-CONTAINING PROTEIN"/>
    <property type="match status" value="1"/>
</dbReference>